<dbReference type="GO" id="GO:0004659">
    <property type="term" value="F:prenyltransferase activity"/>
    <property type="evidence" value="ECO:0007669"/>
    <property type="project" value="InterPro"/>
</dbReference>
<evidence type="ECO:0000313" key="3">
    <source>
        <dbReference type="Proteomes" id="UP000198892"/>
    </source>
</evidence>
<dbReference type="SFLD" id="SFLDS00005">
    <property type="entry name" value="Isoprenoid_Synthase_Type_I"/>
    <property type="match status" value="1"/>
</dbReference>
<dbReference type="InterPro" id="IPR033965">
    <property type="entry name" value="ComQ"/>
</dbReference>
<reference evidence="3" key="1">
    <citation type="submission" date="2016-10" db="EMBL/GenBank/DDBJ databases">
        <authorList>
            <person name="Varghese N."/>
            <person name="Submissions S."/>
        </authorList>
    </citation>
    <scope>NUCLEOTIDE SEQUENCE [LARGE SCALE GENOMIC DNA]</scope>
    <source>
        <strain evidence="3">S7</strain>
    </source>
</reference>
<dbReference type="OrthoDB" id="1792811at2"/>
<dbReference type="InterPro" id="IPR008949">
    <property type="entry name" value="Isoprenoid_synthase_dom_sf"/>
</dbReference>
<dbReference type="CDD" id="cd00385">
    <property type="entry name" value="Isoprenoid_Biosyn_C1"/>
    <property type="match status" value="1"/>
</dbReference>
<dbReference type="GO" id="GO:0008299">
    <property type="term" value="P:isoprenoid biosynthetic process"/>
    <property type="evidence" value="ECO:0007669"/>
    <property type="project" value="InterPro"/>
</dbReference>
<dbReference type="InterPro" id="IPR000092">
    <property type="entry name" value="Polyprenyl_synt"/>
</dbReference>
<dbReference type="SUPFAM" id="SSF48576">
    <property type="entry name" value="Terpenoid synthases"/>
    <property type="match status" value="1"/>
</dbReference>
<organism evidence="2 3">
    <name type="scientific">Salibacterium halotolerans</name>
    <dbReference type="NCBI Taxonomy" id="1884432"/>
    <lineage>
        <taxon>Bacteria</taxon>
        <taxon>Bacillati</taxon>
        <taxon>Bacillota</taxon>
        <taxon>Bacilli</taxon>
        <taxon>Bacillales</taxon>
        <taxon>Bacillaceae</taxon>
    </lineage>
</organism>
<protein>
    <submittedName>
        <fullName evidence="2">Competence protein ComQ</fullName>
    </submittedName>
</protein>
<proteinExistence type="inferred from homology"/>
<accession>A0A1I5X2Z2</accession>
<keyword evidence="3" id="KW-1185">Reference proteome</keyword>
<dbReference type="Pfam" id="PF00348">
    <property type="entry name" value="polyprenyl_synt"/>
    <property type="match status" value="1"/>
</dbReference>
<dbReference type="EMBL" id="FOXD01000024">
    <property type="protein sequence ID" value="SFQ26353.1"/>
    <property type="molecule type" value="Genomic_DNA"/>
</dbReference>
<evidence type="ECO:0000256" key="1">
    <source>
        <dbReference type="RuleBase" id="RU004466"/>
    </source>
</evidence>
<dbReference type="AlphaFoldDB" id="A0A1I5X2Z2"/>
<dbReference type="STRING" id="1884432.SAMN05518683_12439"/>
<dbReference type="Gene3D" id="1.10.600.10">
    <property type="entry name" value="Farnesyl Diphosphate Synthase"/>
    <property type="match status" value="1"/>
</dbReference>
<sequence>MEEIPTYSFHQTKDVMLEMVSMHLNDDDLKEKADHFIMYKVKEGFLFSELTQLHYHIDNGEKSLGMFHVSAAVEFLMLALDILDDLQDQDDTEKPWSVFPSSTSMNLSTGFLTLSMLVLKQAPYEENLKSCAFQYLYQQVLQAVKGQHQDLKHLYHTEDNFLQMIKHKSGSLMACSTLIGAVFRRTTQDELAVIQDYSENLGVTAQLANDMHGLLRMDTKNDLLQKQWTLPIMLLSKESGEQARWIQNYYEGKVDQAFMAEREESLFQWIHQSPVILYVQVLKRVYQRKTIDKMKELQVSQEWKNRMQSYIEQV</sequence>
<dbReference type="Proteomes" id="UP000198892">
    <property type="component" value="Unassembled WGS sequence"/>
</dbReference>
<comment type="similarity">
    <text evidence="1">Belongs to the FPP/GGPP synthase family.</text>
</comment>
<evidence type="ECO:0000313" key="2">
    <source>
        <dbReference type="EMBL" id="SFQ26353.1"/>
    </source>
</evidence>
<name>A0A1I5X2Z2_9BACI</name>
<keyword evidence="1" id="KW-0808">Transferase</keyword>
<dbReference type="RefSeq" id="WP_093338946.1">
    <property type="nucleotide sequence ID" value="NZ_FOXD01000024.1"/>
</dbReference>
<dbReference type="SFLD" id="SFLDG01211">
    <property type="entry name" value="Competence_Regulatory_Protein"/>
    <property type="match status" value="1"/>
</dbReference>
<gene>
    <name evidence="2" type="ORF">SAMN05518683_12439</name>
</gene>